<feature type="chain" id="PRO_5035920163" description="Tyrosinase copper-binding domain-containing protein" evidence="3">
    <location>
        <begin position="20"/>
        <end position="223"/>
    </location>
</feature>
<dbReference type="InterPro" id="IPR008922">
    <property type="entry name" value="Di-copper_centre_dom_sf"/>
</dbReference>
<dbReference type="AlphaFoldDB" id="A0A8S4PX55"/>
<feature type="signal peptide" evidence="3">
    <location>
        <begin position="1"/>
        <end position="19"/>
    </location>
</feature>
<dbReference type="GO" id="GO:0046872">
    <property type="term" value="F:metal ion binding"/>
    <property type="evidence" value="ECO:0007669"/>
    <property type="project" value="UniProtKB-KW"/>
</dbReference>
<name>A0A8S4PX55_OWEFU</name>
<evidence type="ECO:0000259" key="4">
    <source>
        <dbReference type="PROSITE" id="PS00497"/>
    </source>
</evidence>
<keyword evidence="3" id="KW-0732">Signal</keyword>
<reference evidence="5" key="1">
    <citation type="submission" date="2022-03" db="EMBL/GenBank/DDBJ databases">
        <authorList>
            <person name="Martin C."/>
        </authorList>
    </citation>
    <scope>NUCLEOTIDE SEQUENCE</scope>
</reference>
<keyword evidence="6" id="KW-1185">Reference proteome</keyword>
<dbReference type="Pfam" id="PF00264">
    <property type="entry name" value="Tyrosinase"/>
    <property type="match status" value="1"/>
</dbReference>
<feature type="domain" description="Tyrosinase copper-binding" evidence="4">
    <location>
        <begin position="185"/>
        <end position="202"/>
    </location>
</feature>
<comment type="caution">
    <text evidence="5">The sequence shown here is derived from an EMBL/GenBank/DDBJ whole genome shotgun (WGS) entry which is preliminary data.</text>
</comment>
<keyword evidence="1" id="KW-0479">Metal-binding</keyword>
<sequence>TMMLTYLAVLAALVIGIQAGARGRSDYDPYIPQGEVYTGPCEGGYKTYNRRDCADSYRELIRENAYPGLSMQQYTWQCDHMYQWLSHAANKTGGGARFTTVQTNWLRELLDHLIESLQSTVKRSAHGFPLGLRKEYRLATDPERTYFHDAINKLKTDLLPGPFGTTNKYDTLASFHHGTVAVGAHGGPGFLPWHRIYLLMYEIALKQKIPAVSLLYWDSTIEQ</sequence>
<evidence type="ECO:0000256" key="1">
    <source>
        <dbReference type="ARBA" id="ARBA00022723"/>
    </source>
</evidence>
<accession>A0A8S4PX55</accession>
<evidence type="ECO:0000256" key="3">
    <source>
        <dbReference type="SAM" id="SignalP"/>
    </source>
</evidence>
<evidence type="ECO:0000313" key="6">
    <source>
        <dbReference type="Proteomes" id="UP000749559"/>
    </source>
</evidence>
<dbReference type="GO" id="GO:0016491">
    <property type="term" value="F:oxidoreductase activity"/>
    <property type="evidence" value="ECO:0007669"/>
    <property type="project" value="InterPro"/>
</dbReference>
<protein>
    <recommendedName>
        <fullName evidence="4">Tyrosinase copper-binding domain-containing protein</fullName>
    </recommendedName>
</protein>
<keyword evidence="2" id="KW-0186">Copper</keyword>
<dbReference type="InterPro" id="IPR050316">
    <property type="entry name" value="Tyrosinase/Hemocyanin"/>
</dbReference>
<feature type="non-terminal residue" evidence="5">
    <location>
        <position position="1"/>
    </location>
</feature>
<dbReference type="Gene3D" id="1.10.1280.10">
    <property type="entry name" value="Di-copper center containing domain from catechol oxidase"/>
    <property type="match status" value="1"/>
</dbReference>
<dbReference type="PANTHER" id="PTHR11474">
    <property type="entry name" value="TYROSINASE FAMILY MEMBER"/>
    <property type="match status" value="1"/>
</dbReference>
<dbReference type="PANTHER" id="PTHR11474:SF126">
    <property type="entry name" value="TYROSINASE-LIKE PROTEIN TYR-1-RELATED"/>
    <property type="match status" value="1"/>
</dbReference>
<feature type="non-terminal residue" evidence="5">
    <location>
        <position position="223"/>
    </location>
</feature>
<dbReference type="InterPro" id="IPR002227">
    <property type="entry name" value="Tyrosinase_Cu-bd"/>
</dbReference>
<organism evidence="5 6">
    <name type="scientific">Owenia fusiformis</name>
    <name type="common">Polychaete worm</name>
    <dbReference type="NCBI Taxonomy" id="6347"/>
    <lineage>
        <taxon>Eukaryota</taxon>
        <taxon>Metazoa</taxon>
        <taxon>Spiralia</taxon>
        <taxon>Lophotrochozoa</taxon>
        <taxon>Annelida</taxon>
        <taxon>Polychaeta</taxon>
        <taxon>Sedentaria</taxon>
        <taxon>Canalipalpata</taxon>
        <taxon>Sabellida</taxon>
        <taxon>Oweniida</taxon>
        <taxon>Oweniidae</taxon>
        <taxon>Owenia</taxon>
    </lineage>
</organism>
<dbReference type="PROSITE" id="PS00497">
    <property type="entry name" value="TYROSINASE_1"/>
    <property type="match status" value="1"/>
</dbReference>
<gene>
    <name evidence="5" type="ORF">OFUS_LOCUS22362</name>
</gene>
<evidence type="ECO:0000313" key="5">
    <source>
        <dbReference type="EMBL" id="CAH1798193.1"/>
    </source>
</evidence>
<proteinExistence type="predicted"/>
<evidence type="ECO:0000256" key="2">
    <source>
        <dbReference type="ARBA" id="ARBA00023008"/>
    </source>
</evidence>
<dbReference type="EMBL" id="CAIIXF020000011">
    <property type="protein sequence ID" value="CAH1798193.1"/>
    <property type="molecule type" value="Genomic_DNA"/>
</dbReference>
<dbReference type="OrthoDB" id="6132182at2759"/>
<dbReference type="SUPFAM" id="SSF48056">
    <property type="entry name" value="Di-copper centre-containing domain"/>
    <property type="match status" value="1"/>
</dbReference>
<dbReference type="Proteomes" id="UP000749559">
    <property type="component" value="Unassembled WGS sequence"/>
</dbReference>